<dbReference type="Pfam" id="PF11197">
    <property type="entry name" value="DUF2835"/>
    <property type="match status" value="1"/>
</dbReference>
<dbReference type="InterPro" id="IPR021363">
    <property type="entry name" value="DUF2835"/>
</dbReference>
<dbReference type="KEGG" id="kuy:FY550_00035"/>
<evidence type="ECO:0000313" key="1">
    <source>
        <dbReference type="EMBL" id="QEL09670.1"/>
    </source>
</evidence>
<dbReference type="Proteomes" id="UP000322553">
    <property type="component" value="Chromosome"/>
</dbReference>
<dbReference type="STRING" id="657387.BH688_13060"/>
<accession>A0A1S1NNS3</accession>
<dbReference type="AlphaFoldDB" id="A0A1S1NNS3"/>
<name>A0A1S1NNS3_9GAMM</name>
<organism evidence="1 2">
    <name type="scientific">Kushneria phosphatilytica</name>
    <dbReference type="NCBI Taxonomy" id="657387"/>
    <lineage>
        <taxon>Bacteria</taxon>
        <taxon>Pseudomonadati</taxon>
        <taxon>Pseudomonadota</taxon>
        <taxon>Gammaproteobacteria</taxon>
        <taxon>Oceanospirillales</taxon>
        <taxon>Halomonadaceae</taxon>
        <taxon>Kushneria</taxon>
    </lineage>
</organism>
<proteinExistence type="predicted"/>
<dbReference type="EMBL" id="CP043420">
    <property type="protein sequence ID" value="QEL09670.1"/>
    <property type="molecule type" value="Genomic_DNA"/>
</dbReference>
<reference evidence="1 2" key="1">
    <citation type="submission" date="2019-08" db="EMBL/GenBank/DDBJ databases">
        <title>Complete genome sequence of Kushneria sp. YCWA18, a halophilic phosphate-solubilizing bacterium isolated from Daqiao saltern in China.</title>
        <authorList>
            <person name="Du G.-X."/>
            <person name="Qu L.-Y."/>
        </authorList>
    </citation>
    <scope>NUCLEOTIDE SEQUENCE [LARGE SCALE GENOMIC DNA]</scope>
    <source>
        <strain evidence="1 2">YCWA18</strain>
    </source>
</reference>
<keyword evidence="2" id="KW-1185">Reference proteome</keyword>
<gene>
    <name evidence="1" type="ORF">FY550_00035</name>
</gene>
<dbReference type="RefSeq" id="WP_070980273.1">
    <property type="nucleotide sequence ID" value="NZ_CP043420.1"/>
</dbReference>
<dbReference type="OrthoDB" id="5600793at2"/>
<protein>
    <submittedName>
        <fullName evidence="1">DUF2835 family protein</fullName>
    </submittedName>
</protein>
<sequence length="75" mass="8347">MPTIDIVLNLTAQQCRSYYAGEAEHIHTHSPDGRKVLLPARALHRIVGPSGVQGIYRMTYDDNGRFVSLKRIGAL</sequence>
<evidence type="ECO:0000313" key="2">
    <source>
        <dbReference type="Proteomes" id="UP000322553"/>
    </source>
</evidence>